<evidence type="ECO:0000259" key="2">
    <source>
        <dbReference type="Pfam" id="PF07819"/>
    </source>
</evidence>
<dbReference type="Gene3D" id="3.40.50.1820">
    <property type="entry name" value="alpha/beta hydrolase"/>
    <property type="match status" value="1"/>
</dbReference>
<dbReference type="InterPro" id="IPR012908">
    <property type="entry name" value="PGAP1-ab_dom-like"/>
</dbReference>
<dbReference type="AlphaFoldDB" id="A0A7W9KPU9"/>
<dbReference type="RefSeq" id="WP_312890467.1">
    <property type="nucleotide sequence ID" value="NZ_JACHIR010000001.1"/>
</dbReference>
<evidence type="ECO:0000256" key="1">
    <source>
        <dbReference type="SAM" id="Phobius"/>
    </source>
</evidence>
<sequence>MSWQGLSPRRRMLFAVVAVVIVALGAVVVARLWPASPTAVAPDRPGTVLLVPGFGGDRTSLEPLADRIRQDGRRAEVLTLPGDGTGDLLQQVSVLDDAVDDALSGGSSSVDIVGYSAGGVVARLWVANDHGADKVKRVITLGSPLHGTQLAAAGGALAPGACPTACQQLAPGSPVLAPVAGAAGLPWVSIWTEDDQTVTPPDSARLPGAVNVPLQQVCPGARVSHEQLPTDPRVIGLVVEGLAGDAPTGCPGAGAR</sequence>
<keyword evidence="1" id="KW-0812">Transmembrane</keyword>
<evidence type="ECO:0000313" key="4">
    <source>
        <dbReference type="Proteomes" id="UP000585638"/>
    </source>
</evidence>
<name>A0A7W9KPU9_9PSEU</name>
<proteinExistence type="predicted"/>
<dbReference type="PANTHER" id="PTHR37946">
    <property type="entry name" value="SLL1969 PROTEIN"/>
    <property type="match status" value="1"/>
</dbReference>
<organism evidence="3 4">
    <name type="scientific">Kutzneria kofuensis</name>
    <dbReference type="NCBI Taxonomy" id="103725"/>
    <lineage>
        <taxon>Bacteria</taxon>
        <taxon>Bacillati</taxon>
        <taxon>Actinomycetota</taxon>
        <taxon>Actinomycetes</taxon>
        <taxon>Pseudonocardiales</taxon>
        <taxon>Pseudonocardiaceae</taxon>
        <taxon>Kutzneria</taxon>
    </lineage>
</organism>
<dbReference type="InterPro" id="IPR029058">
    <property type="entry name" value="AB_hydrolase_fold"/>
</dbReference>
<reference evidence="3 4" key="1">
    <citation type="submission" date="2020-08" db="EMBL/GenBank/DDBJ databases">
        <title>Sequencing the genomes of 1000 actinobacteria strains.</title>
        <authorList>
            <person name="Klenk H.-P."/>
        </authorList>
    </citation>
    <scope>NUCLEOTIDE SEQUENCE [LARGE SCALE GENOMIC DNA]</scope>
    <source>
        <strain evidence="3 4">DSM 43851</strain>
    </source>
</reference>
<dbReference type="SUPFAM" id="SSF53474">
    <property type="entry name" value="alpha/beta-Hydrolases"/>
    <property type="match status" value="1"/>
</dbReference>
<dbReference type="PANTHER" id="PTHR37946:SF1">
    <property type="entry name" value="SLL1969 PROTEIN"/>
    <property type="match status" value="1"/>
</dbReference>
<gene>
    <name evidence="3" type="ORF">BJ998_006955</name>
</gene>
<dbReference type="EMBL" id="JACHIR010000001">
    <property type="protein sequence ID" value="MBB5895759.1"/>
    <property type="molecule type" value="Genomic_DNA"/>
</dbReference>
<comment type="caution">
    <text evidence="3">The sequence shown here is derived from an EMBL/GenBank/DDBJ whole genome shotgun (WGS) entry which is preliminary data.</text>
</comment>
<feature type="domain" description="GPI inositol-deacylase PGAP1-like alpha/beta" evidence="2">
    <location>
        <begin position="87"/>
        <end position="151"/>
    </location>
</feature>
<feature type="transmembrane region" description="Helical" evidence="1">
    <location>
        <begin position="12"/>
        <end position="33"/>
    </location>
</feature>
<keyword evidence="3" id="KW-0378">Hydrolase</keyword>
<dbReference type="GO" id="GO:0016788">
    <property type="term" value="F:hydrolase activity, acting on ester bonds"/>
    <property type="evidence" value="ECO:0007669"/>
    <property type="project" value="InterPro"/>
</dbReference>
<protein>
    <submittedName>
        <fullName evidence="3">Triacylglycerol esterase/lipase EstA (Alpha/beta hydrolase family)</fullName>
    </submittedName>
</protein>
<accession>A0A7W9KPU9</accession>
<dbReference type="Proteomes" id="UP000585638">
    <property type="component" value="Unassembled WGS sequence"/>
</dbReference>
<dbReference type="Pfam" id="PF07819">
    <property type="entry name" value="PGAP1"/>
    <property type="match status" value="1"/>
</dbReference>
<keyword evidence="1" id="KW-0472">Membrane</keyword>
<keyword evidence="1" id="KW-1133">Transmembrane helix</keyword>
<keyword evidence="4" id="KW-1185">Reference proteome</keyword>
<evidence type="ECO:0000313" key="3">
    <source>
        <dbReference type="EMBL" id="MBB5895759.1"/>
    </source>
</evidence>